<evidence type="ECO:0000256" key="1">
    <source>
        <dbReference type="ARBA" id="ARBA00023242"/>
    </source>
</evidence>
<dbReference type="EMBL" id="MU854058">
    <property type="protein sequence ID" value="KAK3933842.1"/>
    <property type="molecule type" value="Genomic_DNA"/>
</dbReference>
<feature type="region of interest" description="Disordered" evidence="3">
    <location>
        <begin position="151"/>
        <end position="213"/>
    </location>
</feature>
<reference evidence="7" key="1">
    <citation type="journal article" date="2023" name="Mol. Phylogenet. Evol.">
        <title>Genome-scale phylogeny and comparative genomics of the fungal order Sordariales.</title>
        <authorList>
            <person name="Hensen N."/>
            <person name="Bonometti L."/>
            <person name="Westerberg I."/>
            <person name="Brannstrom I.O."/>
            <person name="Guillou S."/>
            <person name="Cros-Aarteil S."/>
            <person name="Calhoun S."/>
            <person name="Haridas S."/>
            <person name="Kuo A."/>
            <person name="Mondo S."/>
            <person name="Pangilinan J."/>
            <person name="Riley R."/>
            <person name="LaButti K."/>
            <person name="Andreopoulos B."/>
            <person name="Lipzen A."/>
            <person name="Chen C."/>
            <person name="Yan M."/>
            <person name="Daum C."/>
            <person name="Ng V."/>
            <person name="Clum A."/>
            <person name="Steindorff A."/>
            <person name="Ohm R.A."/>
            <person name="Martin F."/>
            <person name="Silar P."/>
            <person name="Natvig D.O."/>
            <person name="Lalanne C."/>
            <person name="Gautier V."/>
            <person name="Ament-Velasquez S.L."/>
            <person name="Kruys A."/>
            <person name="Hutchinson M.I."/>
            <person name="Powell A.J."/>
            <person name="Barry K."/>
            <person name="Miller A.N."/>
            <person name="Grigoriev I.V."/>
            <person name="Debuchy R."/>
            <person name="Gladieux P."/>
            <person name="Hiltunen Thoren M."/>
            <person name="Johannesson H."/>
        </authorList>
    </citation>
    <scope>NUCLEOTIDE SEQUENCE [LARGE SCALE GENOMIC DNA]</scope>
    <source>
        <strain evidence="7">CBS 340.73</strain>
    </source>
</reference>
<sequence>MVLRAEHPTTGLPRPPQVWRAGDGKRPAATVESLSDNSINPNGELVNYDAGYAKMASTKEPIHIKPKSLPSANTKSTVLTRPQDSTLSVNIAYLQRVASDAAHLVHLYAETARTDAAMYTNKRDSKPAWTIPTESAAKRYEFEADSRWSGAGVVSGPQASIPNPSADAARLEQQASTRPTQSGINASFGSQHNATTVSSDQTTSAIKAPPSQVAPQGNSLSCFSDAGHGSCHSDITTPNANCSALIRRGRLPLACGFCRQHHLKCDEQLPCTNCRNRELECNLVGGLRSGSTRVACQHCRKFKIKCNETRPCDNCLKGKRECNSNPLDHRGRVDESHADGEVDVRHPQHGEPGDVGHPTAQTDMALDPFSGVRAEVSHSGYPSVAPFRESSLSSSRATPRAWVELTPEPMEVTKPTAKRHPPMAEDSTQQRDEGVVSRDGWKSRKQRRNLASGLAKSGASRQMTASAASQHTNGADFAVRAEDKSRNPGDDLAAETRLESPRTKRRKYKLLNRNQQSGLSLSCPYRKRNRKRFNYRDHETCTRPWEDISSLKQHILSQHQRHQCCRCQKRFSSLKELNNHLRCPLEQLCEVVHQSQTDDNVEDGVTIHLLKDDKICAWNDLWKVLFPNDRVIPSSEHEPCLLGELHEFEEIVREALVQAKQMVQNEIDQQSVHENSNKGRTMLIVESSLTRSLRGFMDRLLSEEEES</sequence>
<keyword evidence="1" id="KW-0539">Nucleus</keyword>
<dbReference type="SMART" id="SM00066">
    <property type="entry name" value="GAL4"/>
    <property type="match status" value="2"/>
</dbReference>
<organism evidence="6 7">
    <name type="scientific">Diplogelasinospora grovesii</name>
    <dbReference type="NCBI Taxonomy" id="303347"/>
    <lineage>
        <taxon>Eukaryota</taxon>
        <taxon>Fungi</taxon>
        <taxon>Dikarya</taxon>
        <taxon>Ascomycota</taxon>
        <taxon>Pezizomycotina</taxon>
        <taxon>Sordariomycetes</taxon>
        <taxon>Sordariomycetidae</taxon>
        <taxon>Sordariales</taxon>
        <taxon>Diplogelasinosporaceae</taxon>
        <taxon>Diplogelasinospora</taxon>
    </lineage>
</organism>
<evidence type="ECO:0000259" key="5">
    <source>
        <dbReference type="PROSITE" id="PS50157"/>
    </source>
</evidence>
<gene>
    <name evidence="6" type="ORF">QBC46DRAFT_414429</name>
</gene>
<feature type="region of interest" description="Disordered" evidence="3">
    <location>
        <begin position="1"/>
        <end position="25"/>
    </location>
</feature>
<evidence type="ECO:0000256" key="3">
    <source>
        <dbReference type="SAM" id="MobiDB-lite"/>
    </source>
</evidence>
<dbReference type="Pfam" id="PF00172">
    <property type="entry name" value="Zn_clus"/>
    <property type="match status" value="2"/>
</dbReference>
<feature type="compositionally biased region" description="Basic and acidic residues" evidence="3">
    <location>
        <begin position="428"/>
        <end position="442"/>
    </location>
</feature>
<evidence type="ECO:0000259" key="4">
    <source>
        <dbReference type="PROSITE" id="PS50048"/>
    </source>
</evidence>
<dbReference type="GO" id="GO:0000981">
    <property type="term" value="F:DNA-binding transcription factor activity, RNA polymerase II-specific"/>
    <property type="evidence" value="ECO:0007669"/>
    <property type="project" value="InterPro"/>
</dbReference>
<dbReference type="InterPro" id="IPR001138">
    <property type="entry name" value="Zn2Cys6_DnaBD"/>
</dbReference>
<dbReference type="GO" id="GO:0008270">
    <property type="term" value="F:zinc ion binding"/>
    <property type="evidence" value="ECO:0007669"/>
    <property type="project" value="UniProtKB-KW"/>
</dbReference>
<feature type="domain" description="Zn(2)-C6 fungal-type" evidence="4">
    <location>
        <begin position="295"/>
        <end position="322"/>
    </location>
</feature>
<keyword evidence="7" id="KW-1185">Reference proteome</keyword>
<dbReference type="CDD" id="cd00067">
    <property type="entry name" value="GAL4"/>
    <property type="match status" value="2"/>
</dbReference>
<dbReference type="Proteomes" id="UP001303473">
    <property type="component" value="Unassembled WGS sequence"/>
</dbReference>
<feature type="compositionally biased region" description="Polar residues" evidence="3">
    <location>
        <begin position="173"/>
        <end position="205"/>
    </location>
</feature>
<name>A0AAN6RXU0_9PEZI</name>
<evidence type="ECO:0008006" key="8">
    <source>
        <dbReference type="Google" id="ProtNLM"/>
    </source>
</evidence>
<feature type="domain" description="C2H2-type" evidence="5">
    <location>
        <begin position="562"/>
        <end position="598"/>
    </location>
</feature>
<dbReference type="InterPro" id="IPR036864">
    <property type="entry name" value="Zn2-C6_fun-type_DNA-bd_sf"/>
</dbReference>
<feature type="compositionally biased region" description="Basic and acidic residues" evidence="3">
    <location>
        <begin position="479"/>
        <end position="502"/>
    </location>
</feature>
<evidence type="ECO:0000256" key="2">
    <source>
        <dbReference type="PROSITE-ProRule" id="PRU00042"/>
    </source>
</evidence>
<keyword evidence="2" id="KW-0862">Zinc</keyword>
<keyword evidence="2" id="KW-0863">Zinc-finger</keyword>
<dbReference type="PROSITE" id="PS50157">
    <property type="entry name" value="ZINC_FINGER_C2H2_2"/>
    <property type="match status" value="1"/>
</dbReference>
<evidence type="ECO:0000313" key="7">
    <source>
        <dbReference type="Proteomes" id="UP001303473"/>
    </source>
</evidence>
<feature type="compositionally biased region" description="Polar residues" evidence="3">
    <location>
        <begin position="459"/>
        <end position="473"/>
    </location>
</feature>
<protein>
    <recommendedName>
        <fullName evidence="8">Zn(2)-C6 fungal-type domain-containing protein</fullName>
    </recommendedName>
</protein>
<comment type="caution">
    <text evidence="6">The sequence shown here is derived from an EMBL/GenBank/DDBJ whole genome shotgun (WGS) entry which is preliminary data.</text>
</comment>
<feature type="region of interest" description="Disordered" evidence="3">
    <location>
        <begin position="384"/>
        <end position="505"/>
    </location>
</feature>
<dbReference type="PROSITE" id="PS00463">
    <property type="entry name" value="ZN2_CY6_FUNGAL_1"/>
    <property type="match status" value="2"/>
</dbReference>
<feature type="domain" description="Zn(2)-C6 fungal-type" evidence="4">
    <location>
        <begin position="254"/>
        <end position="283"/>
    </location>
</feature>
<dbReference type="PANTHER" id="PTHR38166:SF1">
    <property type="entry name" value="C2H2-TYPE DOMAIN-CONTAINING PROTEIN"/>
    <property type="match status" value="1"/>
</dbReference>
<dbReference type="PROSITE" id="PS50048">
    <property type="entry name" value="ZN2_CY6_FUNGAL_2"/>
    <property type="match status" value="2"/>
</dbReference>
<dbReference type="PANTHER" id="PTHR38166">
    <property type="entry name" value="C2H2-TYPE DOMAIN-CONTAINING PROTEIN-RELATED"/>
    <property type="match status" value="1"/>
</dbReference>
<proteinExistence type="predicted"/>
<dbReference type="SUPFAM" id="SSF57701">
    <property type="entry name" value="Zn2/Cys6 DNA-binding domain"/>
    <property type="match status" value="2"/>
</dbReference>
<dbReference type="Gene3D" id="4.10.240.10">
    <property type="entry name" value="Zn(2)-C6 fungal-type DNA-binding domain"/>
    <property type="match status" value="2"/>
</dbReference>
<dbReference type="AlphaFoldDB" id="A0AAN6RXU0"/>
<accession>A0AAN6RXU0</accession>
<dbReference type="InterPro" id="IPR013087">
    <property type="entry name" value="Znf_C2H2_type"/>
</dbReference>
<evidence type="ECO:0000313" key="6">
    <source>
        <dbReference type="EMBL" id="KAK3933842.1"/>
    </source>
</evidence>
<keyword evidence="2" id="KW-0479">Metal-binding</keyword>